<dbReference type="Pfam" id="PF18158">
    <property type="entry name" value="AidB_N"/>
    <property type="match status" value="1"/>
</dbReference>
<dbReference type="InterPro" id="IPR009075">
    <property type="entry name" value="AcylCo_DH/oxidase_C"/>
</dbReference>
<dbReference type="SUPFAM" id="SSF56645">
    <property type="entry name" value="Acyl-CoA dehydrogenase NM domain-like"/>
    <property type="match status" value="1"/>
</dbReference>
<evidence type="ECO:0000256" key="4">
    <source>
        <dbReference type="RuleBase" id="RU362125"/>
    </source>
</evidence>
<gene>
    <name evidence="8" type="ORF">HG543_13310</name>
</gene>
<dbReference type="Pfam" id="PF02770">
    <property type="entry name" value="Acyl-CoA_dh_M"/>
    <property type="match status" value="1"/>
</dbReference>
<keyword evidence="2 4" id="KW-0285">Flavoprotein</keyword>
<dbReference type="RefSeq" id="WP_169345110.1">
    <property type="nucleotide sequence ID" value="NZ_JABBJJ010000048.1"/>
</dbReference>
<evidence type="ECO:0000259" key="7">
    <source>
        <dbReference type="Pfam" id="PF18158"/>
    </source>
</evidence>
<keyword evidence="3 4" id="KW-0274">FAD</keyword>
<dbReference type="PANTHER" id="PTHR42707">
    <property type="entry name" value="ACYL-COA DEHYDROGENASE"/>
    <property type="match status" value="1"/>
</dbReference>
<dbReference type="Gene3D" id="1.20.140.10">
    <property type="entry name" value="Butyryl-CoA Dehydrogenase, subunit A, domain 3"/>
    <property type="match status" value="1"/>
</dbReference>
<feature type="domain" description="Acyl-CoA oxidase/dehydrogenase middle" evidence="6">
    <location>
        <begin position="187"/>
        <end position="284"/>
    </location>
</feature>
<evidence type="ECO:0000313" key="9">
    <source>
        <dbReference type="Proteomes" id="UP000518300"/>
    </source>
</evidence>
<proteinExistence type="inferred from homology"/>
<keyword evidence="4 8" id="KW-0560">Oxidoreductase</keyword>
<dbReference type="GO" id="GO:0008470">
    <property type="term" value="F:3-methylbutanoyl-CoA dehydrogenase activity"/>
    <property type="evidence" value="ECO:0007669"/>
    <property type="project" value="UniProtKB-EC"/>
</dbReference>
<dbReference type="AlphaFoldDB" id="A0A848LC57"/>
<evidence type="ECO:0000313" key="8">
    <source>
        <dbReference type="EMBL" id="NMO15822.1"/>
    </source>
</evidence>
<dbReference type="Gene3D" id="2.40.110.20">
    <property type="match status" value="1"/>
</dbReference>
<evidence type="ECO:0000259" key="6">
    <source>
        <dbReference type="Pfam" id="PF02770"/>
    </source>
</evidence>
<dbReference type="InterPro" id="IPR041504">
    <property type="entry name" value="AidB_N"/>
</dbReference>
<dbReference type="EC" id="1.3.8.4" evidence="8"/>
<dbReference type="InterPro" id="IPR052904">
    <property type="entry name" value="Acyl-CoA_dehydrogenase-like"/>
</dbReference>
<evidence type="ECO:0000256" key="2">
    <source>
        <dbReference type="ARBA" id="ARBA00022630"/>
    </source>
</evidence>
<feature type="domain" description="Acyl-CoA dehydrogenase/oxidase C-terminal" evidence="5">
    <location>
        <begin position="295"/>
        <end position="449"/>
    </location>
</feature>
<dbReference type="Gene3D" id="6.10.250.600">
    <property type="match status" value="1"/>
</dbReference>
<comment type="cofactor">
    <cofactor evidence="4">
        <name>FAD</name>
        <dbReference type="ChEBI" id="CHEBI:57692"/>
    </cofactor>
</comment>
<dbReference type="InterPro" id="IPR006091">
    <property type="entry name" value="Acyl-CoA_Oxase/DH_mid-dom"/>
</dbReference>
<dbReference type="SUPFAM" id="SSF47203">
    <property type="entry name" value="Acyl-CoA dehydrogenase C-terminal domain-like"/>
    <property type="match status" value="1"/>
</dbReference>
<dbReference type="InterPro" id="IPR036250">
    <property type="entry name" value="AcylCo_DH-like_C"/>
</dbReference>
<feature type="domain" description="Adaptive response protein AidB N-terminal" evidence="7">
    <location>
        <begin position="18"/>
        <end position="171"/>
    </location>
</feature>
<comment type="caution">
    <text evidence="8">The sequence shown here is derived from an EMBL/GenBank/DDBJ whole genome shotgun (WGS) entry which is preliminary data.</text>
</comment>
<evidence type="ECO:0000256" key="3">
    <source>
        <dbReference type="ARBA" id="ARBA00022827"/>
    </source>
</evidence>
<dbReference type="Proteomes" id="UP000518300">
    <property type="component" value="Unassembled WGS sequence"/>
</dbReference>
<dbReference type="InterPro" id="IPR009100">
    <property type="entry name" value="AcylCoA_DH/oxidase_NM_dom_sf"/>
</dbReference>
<evidence type="ECO:0000256" key="1">
    <source>
        <dbReference type="ARBA" id="ARBA00009347"/>
    </source>
</evidence>
<dbReference type="Pfam" id="PF00441">
    <property type="entry name" value="Acyl-CoA_dh_1"/>
    <property type="match status" value="1"/>
</dbReference>
<name>A0A848LC57_9BACT</name>
<protein>
    <submittedName>
        <fullName evidence="8">Isovaleryl-CoA dehydrogenase</fullName>
        <ecNumber evidence="8">1.3.8.4</ecNumber>
    </submittedName>
</protein>
<evidence type="ECO:0000259" key="5">
    <source>
        <dbReference type="Pfam" id="PF00441"/>
    </source>
</evidence>
<comment type="similarity">
    <text evidence="1 4">Belongs to the acyl-CoA dehydrogenase family.</text>
</comment>
<sequence length="558" mass="60909">MTEHNAIAAGFVTHEVTNQPPPLVYDAWKTDTVLREAVTREGGGWAEAELAKYGPVVSGEMQQLAVLANENRPKFKPFDRYGHRRDEVEFHPAYHRLMELGVSHGVPGFAWRNEDKPGAHVARMALFYLHNQADQGTSCPLTMTYACVPALRHQPELAREWVPRVTSTTYDGRFIPASQKAGVTVGMGMTEKQGGSDVRTNTTKAQRLGSARGPGQPYGLVGHKWFFSAPMSDAFLVLAQAEGGLSCFLMPRFTPDGALNAIRIQRLKDKLGDWSNASSEVELEGAFAWMVGEEGRGVPTILEMVAMTRQDCMIGSSGQMRQALVQAIHFTRNRTAFGKRIIDQPLMRNVLADLALELEAHVALTARVSRAVDASKRDAKEAAFGRIATAVGKYWVCKRTPVFINEAQECLGGVGYVEEANLARLYRQAPLNSIWEGSGNIQCLDVLRAASREPASREALFAELLTAQGGHPAFDAATARLHKELANTDALETRSRFIVEGLALALQASLLIRAGNTLVSDAFCESRLGGAHGQTYGTLPAHAPMQALIERAFAEGVQ</sequence>
<reference evidence="8 9" key="1">
    <citation type="submission" date="2020-04" db="EMBL/GenBank/DDBJ databases">
        <title>Draft genome of Pyxidicoccus fallax type strain.</title>
        <authorList>
            <person name="Whitworth D.E."/>
        </authorList>
    </citation>
    <scope>NUCLEOTIDE SEQUENCE [LARGE SCALE GENOMIC DNA]</scope>
    <source>
        <strain evidence="8 9">DSM 14698</strain>
    </source>
</reference>
<keyword evidence="9" id="KW-1185">Reference proteome</keyword>
<dbReference type="NCBIfam" id="NF008594">
    <property type="entry name" value="PRK11561.1"/>
    <property type="match status" value="1"/>
</dbReference>
<accession>A0A848LC57</accession>
<organism evidence="8 9">
    <name type="scientific">Pyxidicoccus fallax</name>
    <dbReference type="NCBI Taxonomy" id="394095"/>
    <lineage>
        <taxon>Bacteria</taxon>
        <taxon>Pseudomonadati</taxon>
        <taxon>Myxococcota</taxon>
        <taxon>Myxococcia</taxon>
        <taxon>Myxococcales</taxon>
        <taxon>Cystobacterineae</taxon>
        <taxon>Myxococcaceae</taxon>
        <taxon>Pyxidicoccus</taxon>
    </lineage>
</organism>
<dbReference type="EMBL" id="JABBJJ010000048">
    <property type="protein sequence ID" value="NMO15822.1"/>
    <property type="molecule type" value="Genomic_DNA"/>
</dbReference>
<dbReference type="PANTHER" id="PTHR42707:SF3">
    <property type="entry name" value="ACYL-COA DEHYDROGENASE AIDB-RELATED"/>
    <property type="match status" value="1"/>
</dbReference>